<comment type="similarity">
    <text evidence="1">Belongs to the mandelate racemase/muconate lactonizing enzyme family.</text>
</comment>
<dbReference type="InterPro" id="IPR029065">
    <property type="entry name" value="Enolase_C-like"/>
</dbReference>
<gene>
    <name evidence="4" type="ORF">DLAC_04200</name>
</gene>
<evidence type="ECO:0000256" key="2">
    <source>
        <dbReference type="ARBA" id="ARBA00022723"/>
    </source>
</evidence>
<dbReference type="Gene3D" id="3.20.20.120">
    <property type="entry name" value="Enolase-like C-terminal domain"/>
    <property type="match status" value="1"/>
</dbReference>
<keyword evidence="2" id="KW-0479">Metal-binding</keyword>
<dbReference type="OrthoDB" id="17395at2759"/>
<dbReference type="AlphaFoldDB" id="A0A151ZSJ6"/>
<dbReference type="EMBL" id="LODT01000021">
    <property type="protein sequence ID" value="KYQ96886.1"/>
    <property type="molecule type" value="Genomic_DNA"/>
</dbReference>
<name>A0A151ZSJ6_TIELA</name>
<dbReference type="OMA" id="ECALIDW"/>
<dbReference type="GO" id="GO:0046872">
    <property type="term" value="F:metal ion binding"/>
    <property type="evidence" value="ECO:0007669"/>
    <property type="project" value="UniProtKB-KW"/>
</dbReference>
<dbReference type="STRING" id="361077.A0A151ZSJ6"/>
<protein>
    <submittedName>
        <fullName evidence="4">Mandelate racemase/muconate lactonizing enzyme domain-containing protein</fullName>
    </submittedName>
</protein>
<dbReference type="Pfam" id="PF13378">
    <property type="entry name" value="MR_MLE_C"/>
    <property type="match status" value="1"/>
</dbReference>
<proteinExistence type="inferred from homology"/>
<keyword evidence="5" id="KW-1185">Reference proteome</keyword>
<sequence length="423" mass="47976">MESQLKLQIGKNNVQIELKPYKLELRNPFGTAHSLTTERTNGLVSVQIDNVIGYGECGLPPKKPYCYLADYNDIDIYFKSFIQTCKDRIDRSLDNKYDPFNSLPNQYFTNLRPSNNSTSEYSTFYYLFECLDECTLNSMDYSHPARSSIEMALLDAWGKFLKLPIYKMIKNDCDNVEKKPFYYTVSLCPTMEEILKSSDFGTKHTLYLKIKFDQDIDKCMNILWSVLNQLNPQRICKLSIDANSSWTPEIALKYLTRLVPLSHVISMVEQPFPIELLKGDNPHRNEQLQQWRDVKKQYESEGLSIFADESVSSQKDIPDLLPLVHGVNVKLEKSGGLRSALSTILKAQESKLGIWIGCMVASSLNVSCACHLLSLFSDLGGDLDGGLLINDETQLFTNDAFLVVDHGLVDLQNNNNGIGVLLK</sequence>
<comment type="caution">
    <text evidence="4">The sequence shown here is derived from an EMBL/GenBank/DDBJ whole genome shotgun (WGS) entry which is preliminary data.</text>
</comment>
<dbReference type="SUPFAM" id="SSF51604">
    <property type="entry name" value="Enolase C-terminal domain-like"/>
    <property type="match status" value="1"/>
</dbReference>
<reference evidence="4 5" key="1">
    <citation type="submission" date="2015-12" db="EMBL/GenBank/DDBJ databases">
        <title>Dictyostelia acquired genes for synthesis and detection of signals that induce cell-type specialization by lateral gene transfer from prokaryotes.</title>
        <authorList>
            <person name="Gloeckner G."/>
            <person name="Schaap P."/>
        </authorList>
    </citation>
    <scope>NUCLEOTIDE SEQUENCE [LARGE SCALE GENOMIC DNA]</scope>
    <source>
        <strain evidence="4 5">TK</strain>
    </source>
</reference>
<dbReference type="SUPFAM" id="SSF54826">
    <property type="entry name" value="Enolase N-terminal domain-like"/>
    <property type="match status" value="1"/>
</dbReference>
<evidence type="ECO:0000256" key="1">
    <source>
        <dbReference type="ARBA" id="ARBA00008031"/>
    </source>
</evidence>
<feature type="domain" description="Enolase C-terminal" evidence="3">
    <location>
        <begin position="208"/>
        <end position="420"/>
    </location>
</feature>
<evidence type="ECO:0000313" key="5">
    <source>
        <dbReference type="Proteomes" id="UP000076078"/>
    </source>
</evidence>
<dbReference type="Gene3D" id="3.30.390.10">
    <property type="entry name" value="Enolase-like, N-terminal domain"/>
    <property type="match status" value="1"/>
</dbReference>
<organism evidence="4 5">
    <name type="scientific">Tieghemostelium lacteum</name>
    <name type="common">Slime mold</name>
    <name type="synonym">Dictyostelium lacteum</name>
    <dbReference type="NCBI Taxonomy" id="361077"/>
    <lineage>
        <taxon>Eukaryota</taxon>
        <taxon>Amoebozoa</taxon>
        <taxon>Evosea</taxon>
        <taxon>Eumycetozoa</taxon>
        <taxon>Dictyostelia</taxon>
        <taxon>Dictyosteliales</taxon>
        <taxon>Raperosteliaceae</taxon>
        <taxon>Tieghemostelium</taxon>
    </lineage>
</organism>
<accession>A0A151ZSJ6</accession>
<dbReference type="InterPro" id="IPR029017">
    <property type="entry name" value="Enolase-like_N"/>
</dbReference>
<dbReference type="InterPro" id="IPR036849">
    <property type="entry name" value="Enolase-like_C_sf"/>
</dbReference>
<dbReference type="Proteomes" id="UP000076078">
    <property type="component" value="Unassembled WGS sequence"/>
</dbReference>
<evidence type="ECO:0000313" key="4">
    <source>
        <dbReference type="EMBL" id="KYQ96886.1"/>
    </source>
</evidence>
<dbReference type="PANTHER" id="PTHR48080:SF3">
    <property type="entry name" value="ENOLASE SUPERFAMILY MEMBER DDB_G0284701"/>
    <property type="match status" value="1"/>
</dbReference>
<dbReference type="InParanoid" id="A0A151ZSJ6"/>
<dbReference type="PANTHER" id="PTHR48080">
    <property type="entry name" value="D-GALACTONATE DEHYDRATASE-RELATED"/>
    <property type="match status" value="1"/>
</dbReference>
<evidence type="ECO:0000259" key="3">
    <source>
        <dbReference type="Pfam" id="PF13378"/>
    </source>
</evidence>
<dbReference type="InterPro" id="IPR034593">
    <property type="entry name" value="DgoD-like"/>
</dbReference>